<feature type="region of interest" description="Disordered" evidence="1">
    <location>
        <begin position="29"/>
        <end position="82"/>
    </location>
</feature>
<dbReference type="AlphaFoldDB" id="A0A6J4JMP9"/>
<evidence type="ECO:0000256" key="1">
    <source>
        <dbReference type="SAM" id="MobiDB-lite"/>
    </source>
</evidence>
<protein>
    <submittedName>
        <fullName evidence="2">Uncharacterized protein</fullName>
    </submittedName>
</protein>
<name>A0A6J4JMP9_9PROT</name>
<accession>A0A6J4JMP9</accession>
<dbReference type="EMBL" id="CADCTD010000170">
    <property type="protein sequence ID" value="CAA9282717.1"/>
    <property type="molecule type" value="Genomic_DNA"/>
</dbReference>
<organism evidence="2">
    <name type="scientific">uncultured Craurococcus sp</name>
    <dbReference type="NCBI Taxonomy" id="1135998"/>
    <lineage>
        <taxon>Bacteria</taxon>
        <taxon>Pseudomonadati</taxon>
        <taxon>Pseudomonadota</taxon>
        <taxon>Alphaproteobacteria</taxon>
        <taxon>Acetobacterales</taxon>
        <taxon>Acetobacteraceae</taxon>
        <taxon>Craurococcus</taxon>
        <taxon>environmental samples</taxon>
    </lineage>
</organism>
<feature type="non-terminal residue" evidence="2">
    <location>
        <position position="82"/>
    </location>
</feature>
<sequence>DRYDQDRRAYGGRRLGRAACRHHRFRRYDPAEADQAGPRLGRAAPLPALRRHRPDRGECRASLHPRRRGARDDGDAGQRSGL</sequence>
<evidence type="ECO:0000313" key="2">
    <source>
        <dbReference type="EMBL" id="CAA9282717.1"/>
    </source>
</evidence>
<feature type="compositionally biased region" description="Low complexity" evidence="1">
    <location>
        <begin position="36"/>
        <end position="48"/>
    </location>
</feature>
<reference evidence="2" key="1">
    <citation type="submission" date="2020-02" db="EMBL/GenBank/DDBJ databases">
        <authorList>
            <person name="Meier V. D."/>
        </authorList>
    </citation>
    <scope>NUCLEOTIDE SEQUENCE</scope>
    <source>
        <strain evidence="2">AVDCRST_MAG27</strain>
    </source>
</reference>
<proteinExistence type="predicted"/>
<gene>
    <name evidence="2" type="ORF">AVDCRST_MAG27-4224</name>
</gene>
<feature type="non-terminal residue" evidence="2">
    <location>
        <position position="1"/>
    </location>
</feature>